<evidence type="ECO:0000256" key="1">
    <source>
        <dbReference type="SAM" id="MobiDB-lite"/>
    </source>
</evidence>
<feature type="compositionally biased region" description="Polar residues" evidence="1">
    <location>
        <begin position="91"/>
        <end position="121"/>
    </location>
</feature>
<feature type="compositionally biased region" description="Low complexity" evidence="1">
    <location>
        <begin position="46"/>
        <end position="56"/>
    </location>
</feature>
<feature type="compositionally biased region" description="Low complexity" evidence="1">
    <location>
        <begin position="122"/>
        <end position="133"/>
    </location>
</feature>
<organism evidence="2 3">
    <name type="scientific">Kalanchoe fedtschenkoi</name>
    <name type="common">Lavender scallops</name>
    <name type="synonym">South American air plant</name>
    <dbReference type="NCBI Taxonomy" id="63787"/>
    <lineage>
        <taxon>Eukaryota</taxon>
        <taxon>Viridiplantae</taxon>
        <taxon>Streptophyta</taxon>
        <taxon>Embryophyta</taxon>
        <taxon>Tracheophyta</taxon>
        <taxon>Spermatophyta</taxon>
        <taxon>Magnoliopsida</taxon>
        <taxon>eudicotyledons</taxon>
        <taxon>Gunneridae</taxon>
        <taxon>Pentapetalae</taxon>
        <taxon>Saxifragales</taxon>
        <taxon>Crassulaceae</taxon>
        <taxon>Kalanchoe</taxon>
    </lineage>
</organism>
<reference evidence="2" key="1">
    <citation type="submission" date="2021-01" db="UniProtKB">
        <authorList>
            <consortium name="EnsemblPlants"/>
        </authorList>
    </citation>
    <scope>IDENTIFICATION</scope>
</reference>
<keyword evidence="3" id="KW-1185">Reference proteome</keyword>
<sequence length="156" mass="17033">MPCQSQQCTPLYPIPKPTRRLRSDLLFLTSDTSHRRQSTMALEATRLSSRSSTRRVAVSRRSSHIPEISPPPPPSLLIALFTCQAPPLSPSVAQSTTKSPGHNSSTTNRPLRQSPSPESVITTNPKFTTTNPKSAITNNKFIGQTVAPPVCHQLQP</sequence>
<dbReference type="Gramene" id="Kaladp0872s0037.1.v1.1">
    <property type="protein sequence ID" value="Kaladp0872s0037.1.v1.1"/>
    <property type="gene ID" value="Kaladp0872s0037.v1.1"/>
</dbReference>
<name>A0A7N0VK05_KALFE</name>
<evidence type="ECO:0000313" key="2">
    <source>
        <dbReference type="EnsemblPlants" id="Kaladp0872s0037.1.v1.1"/>
    </source>
</evidence>
<evidence type="ECO:0000313" key="3">
    <source>
        <dbReference type="Proteomes" id="UP000594263"/>
    </source>
</evidence>
<protein>
    <submittedName>
        <fullName evidence="2">Uncharacterized protein</fullName>
    </submittedName>
</protein>
<dbReference type="AlphaFoldDB" id="A0A7N0VK05"/>
<feature type="region of interest" description="Disordered" evidence="1">
    <location>
        <begin position="46"/>
        <end position="71"/>
    </location>
</feature>
<proteinExistence type="predicted"/>
<dbReference type="Proteomes" id="UP000594263">
    <property type="component" value="Unplaced"/>
</dbReference>
<dbReference type="EnsemblPlants" id="Kaladp0872s0037.1.v1.1">
    <property type="protein sequence ID" value="Kaladp0872s0037.1.v1.1"/>
    <property type="gene ID" value="Kaladp0872s0037.v1.1"/>
</dbReference>
<feature type="region of interest" description="Disordered" evidence="1">
    <location>
        <begin position="88"/>
        <end position="135"/>
    </location>
</feature>
<accession>A0A7N0VK05</accession>